<sequence>MELAVGKKDISCPPYVKGRELEAEDFEKKTITYVEDHPDIRYSFTAGQAISKFLKGLKEGKILGVKCNKCGRVMVPPREFCELCFKPINEWVELKDTGVVETFSISYIDPDARPLEEPEIVAVIAIDGASPHMGILHKLGEVEPDKVYIGMKVKAVWKPEEEREGAITDIKYWKPIEG</sequence>
<dbReference type="HOGENOM" id="CLU_119412_2_0_2"/>
<dbReference type="EMBL" id="CP001899">
    <property type="protein sequence ID" value="ADC66658.1"/>
    <property type="molecule type" value="Genomic_DNA"/>
</dbReference>
<name>D3S2U6_FERPA</name>
<dbReference type="PANTHER" id="PTHR34075">
    <property type="entry name" value="BLR3430 PROTEIN"/>
    <property type="match status" value="1"/>
</dbReference>
<evidence type="ECO:0008006" key="5">
    <source>
        <dbReference type="Google" id="ProtNLM"/>
    </source>
</evidence>
<dbReference type="RefSeq" id="WP_012966990.1">
    <property type="nucleotide sequence ID" value="NC_013849.1"/>
</dbReference>
<feature type="domain" description="ChsH2 rubredoxin-like zinc ribbon" evidence="2">
    <location>
        <begin position="55"/>
        <end position="86"/>
    </location>
</feature>
<dbReference type="Gene3D" id="6.10.30.10">
    <property type="match status" value="1"/>
</dbReference>
<dbReference type="InterPro" id="IPR022002">
    <property type="entry name" value="ChsH2_Znr"/>
</dbReference>
<dbReference type="InterPro" id="IPR002878">
    <property type="entry name" value="ChsH2_C"/>
</dbReference>
<evidence type="ECO:0000259" key="2">
    <source>
        <dbReference type="Pfam" id="PF12172"/>
    </source>
</evidence>
<gene>
    <name evidence="3" type="ordered locus">Ferp_2553</name>
</gene>
<protein>
    <recommendedName>
        <fullName evidence="5">DUF35 domain-containing protein</fullName>
    </recommendedName>
</protein>
<accession>D3S2U6</accession>
<dbReference type="AlphaFoldDB" id="D3S2U6"/>
<dbReference type="PANTHER" id="PTHR34075:SF4">
    <property type="entry name" value="DUF35 DOMAIN-CONTAINING PROTEIN"/>
    <property type="match status" value="1"/>
</dbReference>
<evidence type="ECO:0000259" key="1">
    <source>
        <dbReference type="Pfam" id="PF01796"/>
    </source>
</evidence>
<feature type="domain" description="ChsH2 C-terminal OB-fold" evidence="1">
    <location>
        <begin position="91"/>
        <end position="158"/>
    </location>
</feature>
<dbReference type="GeneID" id="8780098"/>
<dbReference type="InterPro" id="IPR052513">
    <property type="entry name" value="Thioester_dehydratase-like"/>
</dbReference>
<reference evidence="4" key="1">
    <citation type="submission" date="2010-02" db="EMBL/GenBank/DDBJ databases">
        <title>Complete sequence of Ferroglobus placidus DSM 10642.</title>
        <authorList>
            <consortium name="US DOE Joint Genome Institute"/>
            <person name="Lucas S."/>
            <person name="Copeland A."/>
            <person name="Lapidus A."/>
            <person name="Cheng J.-F."/>
            <person name="Bruce D."/>
            <person name="Goodwin L."/>
            <person name="Pitluck S."/>
            <person name="Saunders E."/>
            <person name="Brettin T."/>
            <person name="Detter J.C."/>
            <person name="Han C."/>
            <person name="Tapia R."/>
            <person name="Larimer F."/>
            <person name="Land M."/>
            <person name="Hauser L."/>
            <person name="Kyrpides N."/>
            <person name="Ivanova N."/>
            <person name="Holmes D."/>
            <person name="Lovley D."/>
            <person name="Kyrpides N."/>
            <person name="Anderson I.J."/>
            <person name="Woyke T."/>
        </authorList>
    </citation>
    <scope>NUCLEOTIDE SEQUENCE [LARGE SCALE GENOMIC DNA]</scope>
    <source>
        <strain evidence="4">DSM 10642 / AEDII12DO</strain>
    </source>
</reference>
<dbReference type="SUPFAM" id="SSF50249">
    <property type="entry name" value="Nucleic acid-binding proteins"/>
    <property type="match status" value="1"/>
</dbReference>
<dbReference type="eggNOG" id="arCOG01287">
    <property type="taxonomic scope" value="Archaea"/>
</dbReference>
<dbReference type="Proteomes" id="UP000002613">
    <property type="component" value="Chromosome"/>
</dbReference>
<dbReference type="Pfam" id="PF01796">
    <property type="entry name" value="OB_ChsH2_C"/>
    <property type="match status" value="1"/>
</dbReference>
<dbReference type="Gene3D" id="2.40.50.140">
    <property type="entry name" value="Nucleic acid-binding proteins"/>
    <property type="match status" value="1"/>
</dbReference>
<keyword evidence="4" id="KW-1185">Reference proteome</keyword>
<dbReference type="KEGG" id="fpl:Ferp_2553"/>
<evidence type="ECO:0000313" key="3">
    <source>
        <dbReference type="EMBL" id="ADC66658.1"/>
    </source>
</evidence>
<reference evidence="3 4" key="2">
    <citation type="journal article" date="2011" name="Stand. Genomic Sci.">
        <title>Complete genome sequence of Ferroglobus placidus AEDII12DO.</title>
        <authorList>
            <person name="Anderson I."/>
            <person name="Risso C."/>
            <person name="Holmes D."/>
            <person name="Lucas S."/>
            <person name="Copeland A."/>
            <person name="Lapidus A."/>
            <person name="Cheng J.F."/>
            <person name="Bruce D."/>
            <person name="Goodwin L."/>
            <person name="Pitluck S."/>
            <person name="Saunders E."/>
            <person name="Brettin T."/>
            <person name="Detter J.C."/>
            <person name="Han C."/>
            <person name="Tapia R."/>
            <person name="Larimer F."/>
            <person name="Land M."/>
            <person name="Hauser L."/>
            <person name="Woyke T."/>
            <person name="Lovley D."/>
            <person name="Kyrpides N."/>
            <person name="Ivanova N."/>
        </authorList>
    </citation>
    <scope>NUCLEOTIDE SEQUENCE [LARGE SCALE GENOMIC DNA]</scope>
    <source>
        <strain evidence="4">DSM 10642 / AEDII12DO</strain>
    </source>
</reference>
<dbReference type="STRING" id="589924.Ferp_2553"/>
<evidence type="ECO:0000313" key="4">
    <source>
        <dbReference type="Proteomes" id="UP000002613"/>
    </source>
</evidence>
<dbReference type="InterPro" id="IPR012340">
    <property type="entry name" value="NA-bd_OB-fold"/>
</dbReference>
<organism evidence="3 4">
    <name type="scientific">Ferroglobus placidus (strain DSM 10642 / AEDII12DO)</name>
    <dbReference type="NCBI Taxonomy" id="589924"/>
    <lineage>
        <taxon>Archaea</taxon>
        <taxon>Methanobacteriati</taxon>
        <taxon>Methanobacteriota</taxon>
        <taxon>Archaeoglobi</taxon>
        <taxon>Archaeoglobales</taxon>
        <taxon>Archaeoglobaceae</taxon>
        <taxon>Ferroglobus</taxon>
    </lineage>
</organism>
<dbReference type="Pfam" id="PF12172">
    <property type="entry name" value="zf-ChsH2"/>
    <property type="match status" value="1"/>
</dbReference>
<dbReference type="PaxDb" id="589924-Ferp_2553"/>
<proteinExistence type="predicted"/>